<gene>
    <name evidence="1" type="ORF">WN59_03150</name>
</gene>
<dbReference type="InterPro" id="IPR047324">
    <property type="entry name" value="LbH_gamma_CA-like"/>
</dbReference>
<dbReference type="PANTHER" id="PTHR13061">
    <property type="entry name" value="DYNACTIN SUBUNIT P25"/>
    <property type="match status" value="1"/>
</dbReference>
<comment type="caution">
    <text evidence="1">The sequence shown here is derived from an EMBL/GenBank/DDBJ whole genome shotgun (WGS) entry which is preliminary data.</text>
</comment>
<dbReference type="InterPro" id="IPR011004">
    <property type="entry name" value="Trimer_LpxA-like_sf"/>
</dbReference>
<dbReference type="CDD" id="cd04645">
    <property type="entry name" value="LbH_gamma_CA_like"/>
    <property type="match status" value="1"/>
</dbReference>
<sequence length="172" mass="18887">MLIDYKGKTPKIHESAFIAPNATVIGDVELDKNASVWFGTILRGDIAPVRIGKNTNIQDLSILHETPGMPLIIEDNVTVGHKVTLHSCTIRSKALIGMDSTILDGAVIGENAFIGAGSLVTPGTEIPPHTLAFGRPARVVRDLTDDDFREMERINETYVNHIPHYKSENDQY</sequence>
<dbReference type="Pfam" id="PF00132">
    <property type="entry name" value="Hexapep"/>
    <property type="match status" value="1"/>
</dbReference>
<dbReference type="Proteomes" id="UP000034287">
    <property type="component" value="Unassembled WGS sequence"/>
</dbReference>
<dbReference type="EMBL" id="LAYZ01000001">
    <property type="protein sequence ID" value="KKK35949.1"/>
    <property type="molecule type" value="Genomic_DNA"/>
</dbReference>
<organism evidence="1 2">
    <name type="scientific">Salinicoccus sediminis</name>
    <dbReference type="NCBI Taxonomy" id="1432562"/>
    <lineage>
        <taxon>Bacteria</taxon>
        <taxon>Bacillati</taxon>
        <taxon>Bacillota</taxon>
        <taxon>Bacilli</taxon>
        <taxon>Bacillales</taxon>
        <taxon>Staphylococcaceae</taxon>
        <taxon>Salinicoccus</taxon>
    </lineage>
</organism>
<keyword evidence="1" id="KW-0808">Transferase</keyword>
<proteinExistence type="predicted"/>
<name>A0A0M2SMQ0_9STAP</name>
<dbReference type="STRING" id="1432562.WN59_03150"/>
<dbReference type="RefSeq" id="WP_046512857.1">
    <property type="nucleotide sequence ID" value="NZ_LAYZ01000001.1"/>
</dbReference>
<keyword evidence="2" id="KW-1185">Reference proteome</keyword>
<reference evidence="1 2" key="1">
    <citation type="submission" date="2015-04" db="EMBL/GenBank/DDBJ databases">
        <title>Taxonomic description and genome sequence of Salinicoccus sediminis sp. nov., a novel hyper halotolerant bacterium isolated from marine sediment.</title>
        <authorList>
            <person name="Mathan Kumar R."/>
            <person name="Kaur G."/>
            <person name="Kumar N."/>
            <person name="Kumar A."/>
            <person name="Singh N.K."/>
            <person name="Kaur N."/>
            <person name="Mayilraj S."/>
        </authorList>
    </citation>
    <scope>NUCLEOTIDE SEQUENCE [LARGE SCALE GENOMIC DNA]</scope>
    <source>
        <strain evidence="1 2">SV-16</strain>
    </source>
</reference>
<evidence type="ECO:0000313" key="1">
    <source>
        <dbReference type="EMBL" id="KKK35949.1"/>
    </source>
</evidence>
<dbReference type="AlphaFoldDB" id="A0A0M2SMQ0"/>
<accession>A0A0M2SMQ0</accession>
<dbReference type="OrthoDB" id="9803036at2"/>
<dbReference type="SUPFAM" id="SSF51161">
    <property type="entry name" value="Trimeric LpxA-like enzymes"/>
    <property type="match status" value="1"/>
</dbReference>
<dbReference type="GO" id="GO:0016740">
    <property type="term" value="F:transferase activity"/>
    <property type="evidence" value="ECO:0007669"/>
    <property type="project" value="UniProtKB-KW"/>
</dbReference>
<evidence type="ECO:0000313" key="2">
    <source>
        <dbReference type="Proteomes" id="UP000034287"/>
    </source>
</evidence>
<dbReference type="Gene3D" id="2.160.10.10">
    <property type="entry name" value="Hexapeptide repeat proteins"/>
    <property type="match status" value="1"/>
</dbReference>
<dbReference type="InterPro" id="IPR001451">
    <property type="entry name" value="Hexapep"/>
</dbReference>
<dbReference type="InterPro" id="IPR050484">
    <property type="entry name" value="Transf_Hexapept/Carb_Anhydrase"/>
</dbReference>
<protein>
    <submittedName>
        <fullName evidence="1">Transferase</fullName>
    </submittedName>
</protein>
<dbReference type="PANTHER" id="PTHR13061:SF29">
    <property type="entry name" value="GAMMA CARBONIC ANHYDRASE-LIKE 1, MITOCHONDRIAL-RELATED"/>
    <property type="match status" value="1"/>
</dbReference>
<dbReference type="PATRIC" id="fig|1432562.3.peg.645"/>